<gene>
    <name evidence="1" type="ORF">DPMN_177490</name>
</gene>
<proteinExistence type="predicted"/>
<dbReference type="EMBL" id="JAIWYP010000009">
    <property type="protein sequence ID" value="KAH3776077.1"/>
    <property type="molecule type" value="Genomic_DNA"/>
</dbReference>
<reference evidence="1" key="2">
    <citation type="submission" date="2020-11" db="EMBL/GenBank/DDBJ databases">
        <authorList>
            <person name="McCartney M.A."/>
            <person name="Auch B."/>
            <person name="Kono T."/>
            <person name="Mallez S."/>
            <person name="Becker A."/>
            <person name="Gohl D.M."/>
            <person name="Silverstein K.A.T."/>
            <person name="Koren S."/>
            <person name="Bechman K.B."/>
            <person name="Herman A."/>
            <person name="Abrahante J.E."/>
            <person name="Garbe J."/>
        </authorList>
    </citation>
    <scope>NUCLEOTIDE SEQUENCE</scope>
    <source>
        <strain evidence="1">Duluth1</strain>
        <tissue evidence="1">Whole animal</tissue>
    </source>
</reference>
<evidence type="ECO:0000313" key="2">
    <source>
        <dbReference type="Proteomes" id="UP000828390"/>
    </source>
</evidence>
<dbReference type="Proteomes" id="UP000828390">
    <property type="component" value="Unassembled WGS sequence"/>
</dbReference>
<name>A0A9D4IKL1_DREPO</name>
<accession>A0A9D4IKL1</accession>
<sequence>MLTGPDLWPVATQFTFGVDEFHSVDNLSAGVTLVSTGVIVLTHGTCALREPVCKEPARDECN</sequence>
<dbReference type="AlphaFoldDB" id="A0A9D4IKL1"/>
<evidence type="ECO:0000313" key="1">
    <source>
        <dbReference type="EMBL" id="KAH3776077.1"/>
    </source>
</evidence>
<comment type="caution">
    <text evidence="1">The sequence shown here is derived from an EMBL/GenBank/DDBJ whole genome shotgun (WGS) entry which is preliminary data.</text>
</comment>
<protein>
    <submittedName>
        <fullName evidence="1">Uncharacterized protein</fullName>
    </submittedName>
</protein>
<keyword evidence="2" id="KW-1185">Reference proteome</keyword>
<organism evidence="1 2">
    <name type="scientific">Dreissena polymorpha</name>
    <name type="common">Zebra mussel</name>
    <name type="synonym">Mytilus polymorpha</name>
    <dbReference type="NCBI Taxonomy" id="45954"/>
    <lineage>
        <taxon>Eukaryota</taxon>
        <taxon>Metazoa</taxon>
        <taxon>Spiralia</taxon>
        <taxon>Lophotrochozoa</taxon>
        <taxon>Mollusca</taxon>
        <taxon>Bivalvia</taxon>
        <taxon>Autobranchia</taxon>
        <taxon>Heteroconchia</taxon>
        <taxon>Euheterodonta</taxon>
        <taxon>Imparidentia</taxon>
        <taxon>Neoheterodontei</taxon>
        <taxon>Myida</taxon>
        <taxon>Dreissenoidea</taxon>
        <taxon>Dreissenidae</taxon>
        <taxon>Dreissena</taxon>
    </lineage>
</organism>
<reference evidence="1" key="1">
    <citation type="journal article" date="2019" name="bioRxiv">
        <title>The Genome of the Zebra Mussel, Dreissena polymorpha: A Resource for Invasive Species Research.</title>
        <authorList>
            <person name="McCartney M.A."/>
            <person name="Auch B."/>
            <person name="Kono T."/>
            <person name="Mallez S."/>
            <person name="Zhang Y."/>
            <person name="Obille A."/>
            <person name="Becker A."/>
            <person name="Abrahante J.E."/>
            <person name="Garbe J."/>
            <person name="Badalamenti J.P."/>
            <person name="Herman A."/>
            <person name="Mangelson H."/>
            <person name="Liachko I."/>
            <person name="Sullivan S."/>
            <person name="Sone E.D."/>
            <person name="Koren S."/>
            <person name="Silverstein K.A.T."/>
            <person name="Beckman K.B."/>
            <person name="Gohl D.M."/>
        </authorList>
    </citation>
    <scope>NUCLEOTIDE SEQUENCE</scope>
    <source>
        <strain evidence="1">Duluth1</strain>
        <tissue evidence="1">Whole animal</tissue>
    </source>
</reference>